<dbReference type="Proteomes" id="UP000290288">
    <property type="component" value="Unassembled WGS sequence"/>
</dbReference>
<organism evidence="2 3">
    <name type="scientific">Candolleomyces aberdarensis</name>
    <dbReference type="NCBI Taxonomy" id="2316362"/>
    <lineage>
        <taxon>Eukaryota</taxon>
        <taxon>Fungi</taxon>
        <taxon>Dikarya</taxon>
        <taxon>Basidiomycota</taxon>
        <taxon>Agaricomycotina</taxon>
        <taxon>Agaricomycetes</taxon>
        <taxon>Agaricomycetidae</taxon>
        <taxon>Agaricales</taxon>
        <taxon>Agaricineae</taxon>
        <taxon>Psathyrellaceae</taxon>
        <taxon>Candolleomyces</taxon>
    </lineage>
</organism>
<keyword evidence="3" id="KW-1185">Reference proteome</keyword>
<evidence type="ECO:0000313" key="3">
    <source>
        <dbReference type="Proteomes" id="UP000290288"/>
    </source>
</evidence>
<dbReference type="AlphaFoldDB" id="A0A4Q2D0F5"/>
<reference evidence="2 3" key="1">
    <citation type="submission" date="2019-01" db="EMBL/GenBank/DDBJ databases">
        <title>Draft genome sequence of Psathyrella aberdarensis IHI B618.</title>
        <authorList>
            <person name="Buettner E."/>
            <person name="Kellner H."/>
        </authorList>
    </citation>
    <scope>NUCLEOTIDE SEQUENCE [LARGE SCALE GENOMIC DNA]</scope>
    <source>
        <strain evidence="2 3">IHI B618</strain>
    </source>
</reference>
<protein>
    <submittedName>
        <fullName evidence="2">Uncharacterized protein</fullName>
    </submittedName>
</protein>
<sequence>MIRVFVRSEIEGEYLVTTLRIYLRLTPSLNIRLGAYSLRSNIQTVVDLTQEHLRRSGADARYAAALALLDLAPQRSPSDQLRALWILASPHPLYCAAPVREIIANQITSPSDGTLVVNVSPEHVEPLTISTDPDHDNHPSSIERPAKRPRTDSSPPS</sequence>
<feature type="region of interest" description="Disordered" evidence="1">
    <location>
        <begin position="126"/>
        <end position="157"/>
    </location>
</feature>
<evidence type="ECO:0000313" key="2">
    <source>
        <dbReference type="EMBL" id="RXW12617.1"/>
    </source>
</evidence>
<comment type="caution">
    <text evidence="2">The sequence shown here is derived from an EMBL/GenBank/DDBJ whole genome shotgun (WGS) entry which is preliminary data.</text>
</comment>
<dbReference type="EMBL" id="SDEE01001180">
    <property type="protein sequence ID" value="RXW12617.1"/>
    <property type="molecule type" value="Genomic_DNA"/>
</dbReference>
<evidence type="ECO:0000256" key="1">
    <source>
        <dbReference type="SAM" id="MobiDB-lite"/>
    </source>
</evidence>
<proteinExistence type="predicted"/>
<name>A0A4Q2D0F5_9AGAR</name>
<accession>A0A4Q2D0F5</accession>
<gene>
    <name evidence="2" type="ORF">EST38_g13237</name>
</gene>